<dbReference type="EMBL" id="CP104013">
    <property type="protein sequence ID" value="UYP46612.1"/>
    <property type="molecule type" value="Genomic_DNA"/>
</dbReference>
<evidence type="ECO:0000313" key="2">
    <source>
        <dbReference type="EMBL" id="UYP46612.1"/>
    </source>
</evidence>
<gene>
    <name evidence="2" type="ORF">NEF87_002897</name>
</gene>
<feature type="transmembrane region" description="Helical" evidence="1">
    <location>
        <begin position="868"/>
        <end position="889"/>
    </location>
</feature>
<dbReference type="SUPFAM" id="SSF48208">
    <property type="entry name" value="Six-hairpin glycosidases"/>
    <property type="match status" value="1"/>
</dbReference>
<name>A0ABY6HW77_9ARCH</name>
<dbReference type="Proteomes" id="UP001208689">
    <property type="component" value="Chromosome"/>
</dbReference>
<evidence type="ECO:0000256" key="1">
    <source>
        <dbReference type="SAM" id="Phobius"/>
    </source>
</evidence>
<feature type="transmembrane region" description="Helical" evidence="1">
    <location>
        <begin position="12"/>
        <end position="30"/>
    </location>
</feature>
<protein>
    <submittedName>
        <fullName evidence="2">Uncharacterized protein</fullName>
    </submittedName>
</protein>
<dbReference type="Gene3D" id="1.50.10.10">
    <property type="match status" value="1"/>
</dbReference>
<proteinExistence type="predicted"/>
<dbReference type="InterPro" id="IPR012341">
    <property type="entry name" value="6hp_glycosidase-like_sf"/>
</dbReference>
<keyword evidence="1" id="KW-0812">Transmembrane</keyword>
<keyword evidence="3" id="KW-1185">Reference proteome</keyword>
<sequence>MSITSLRNNLKFGILGIFLGILIFQSVLLVQSPINFDKNQNEASFLEETTIPLDQGGYDLTKLPFLENTSPIVNWLENDLIDNATLRESPNDPNYPLYYGESNEAGSNIDDTNHYLEDFAVFLDSLFGFVAEDGENIIDYYNRLGDYGFQNSTEDGYYSFVTDGYSENSTVKDFMGNAQLILSLITAIENGDIESAQVESIISDQWDALNSVFYDETDSVNLFNHSTSDSQKYYKDQFLAALIGMKLDQLNIYDSASIKAQDIMYRSTSTATGFKEQNEYDIALDEDGTNLNADRDLTTQAYAIMALIEYDLINTSTDARAKGIEMAEEIYQKINSTMTNSSTNSLFLNTWETVGINDVAETDVVIDLKANAIMMMAIQRLFEVTGNMTYYNHLLSMYNAVQDLFLDGTNGNYYKSARPWDATTIKVKNLGTHAYLYRSLNALDSLASQSVLSLQLNSSDLEDGAQLLKAENVGLNITGQFYFDLPDYDGLAFILNSTFYYSVRGDDNTLLYNVTFNENITGETSLIYDISSLNTGIYTVSVMANFSGIETQFADIKFEIISGLETDSLVLESDSLYAGEQTELNLTIESTRVDPMDLTVQINGTTIQNQTLINQEVLNETSTSLVFDVQTLTNAEVGASSLTIEAFDGDDKILSKDVAFTISAPIVIQEISTSSKAFKGEDLEIEIRFQNLVDPSIDVKISVTGDYVSFTTITHTVGAGVSSMKINVSISEDAPYGTIDFELEINRASVGDLVKSEELTVSVKNMVEFISFNAPENSYQGRESVATLEVINHLSSATDIIISVDGEEYNESLISGENTIDIAFGNKFLNPYKMGTQGFTIKIVDSDGNLIYEEYVETQVKLSMGSILLGYVLPVLIPALGIVILKHLAMENKKRLS</sequence>
<organism evidence="2 3">
    <name type="scientific">Candidatus Lokiarchaeum ossiferum</name>
    <dbReference type="NCBI Taxonomy" id="2951803"/>
    <lineage>
        <taxon>Archaea</taxon>
        <taxon>Promethearchaeati</taxon>
        <taxon>Promethearchaeota</taxon>
        <taxon>Promethearchaeia</taxon>
        <taxon>Promethearchaeales</taxon>
        <taxon>Promethearchaeaceae</taxon>
        <taxon>Candidatus Lokiarchaeum</taxon>
    </lineage>
</organism>
<accession>A0ABY6HW77</accession>
<keyword evidence="1" id="KW-1133">Transmembrane helix</keyword>
<dbReference type="InterPro" id="IPR008928">
    <property type="entry name" value="6-hairpin_glycosidase_sf"/>
</dbReference>
<keyword evidence="1" id="KW-0472">Membrane</keyword>
<evidence type="ECO:0000313" key="3">
    <source>
        <dbReference type="Proteomes" id="UP001208689"/>
    </source>
</evidence>
<reference evidence="2" key="1">
    <citation type="submission" date="2022-09" db="EMBL/GenBank/DDBJ databases">
        <title>Actin cytoskeleton and complex cell architecture in an #Asgard archaeon.</title>
        <authorList>
            <person name="Ponce Toledo R.I."/>
            <person name="Schleper C."/>
            <person name="Rodrigues Oliveira T."/>
            <person name="Wollweber F."/>
            <person name="Xu J."/>
            <person name="Rittmann S."/>
            <person name="Klingl A."/>
            <person name="Pilhofer M."/>
        </authorList>
    </citation>
    <scope>NUCLEOTIDE SEQUENCE</scope>
    <source>
        <strain evidence="2">B-35</strain>
    </source>
</reference>